<sequence length="428" mass="48364">MPKQKSHYSLPEWSSLPIGPDGISEGQAEQLHLAAITAARRLGVAKNGVLARGFRKLETKQVCGIISVPGISLEILPKLTDEDGALRATLVRMIAVAFDIPLSEGQIAQMGAQESDLLEAFINLFVTRLAEQAKSGLTRDYVPEEDVLPKLRGALDVRQQIVRRSVDPSRLHCRFDEFSENTPLNRLFKASLLRIISFVRSEPLRRRIANLTARFADIPASPVPLRERIVWNRMNERFRQAHILARMLLEAEWQSTSSGHGTGISLLFPMNLLFERYVARWLQRVLPSGSVSVQRRQHTLLQHGAYPLIPDIVIDTPEGPLVIDTKWKDLGEQPGSAPNVSQADLYQLASYGAVYKASRVILLYPGRKRTPPTIWHYTATDRRVEIWQVDLAQVQQRKDWEIIIYAMIHYTKNGILPRADILLTRLVS</sequence>
<proteinExistence type="predicted"/>
<reference evidence="1 2" key="1">
    <citation type="submission" date="2019-09" db="EMBL/GenBank/DDBJ databases">
        <title>Taxonomic organization of the family Brucellaceae based on a phylogenomic approach.</title>
        <authorList>
            <person name="Leclercq S."/>
            <person name="Cloeckaert A."/>
            <person name="Zygmunt M.S."/>
        </authorList>
    </citation>
    <scope>NUCLEOTIDE SEQUENCE [LARGE SCALE GENOMIC DNA]</scope>
    <source>
        <strain evidence="1 2">WS1830</strain>
    </source>
</reference>
<evidence type="ECO:0000313" key="2">
    <source>
        <dbReference type="Proteomes" id="UP000481643"/>
    </source>
</evidence>
<accession>A0A6L3Y5W0</accession>
<name>A0A6L3Y5W0_9HYPH</name>
<dbReference type="PANTHER" id="PTHR38733:SF1">
    <property type="entry name" value="TYPE IV METHYL-DIRECTED RESTRICTION ENZYME ECOKMCRBC"/>
    <property type="match status" value="1"/>
</dbReference>
<comment type="caution">
    <text evidence="1">The sequence shown here is derived from an EMBL/GenBank/DDBJ whole genome shotgun (WGS) entry which is preliminary data.</text>
</comment>
<protein>
    <submittedName>
        <fullName evidence="1">Calmodulin-binding protein</fullName>
    </submittedName>
</protein>
<organism evidence="1 2">
    <name type="scientific">Brucella tritici</name>
    <dbReference type="NCBI Taxonomy" id="94626"/>
    <lineage>
        <taxon>Bacteria</taxon>
        <taxon>Pseudomonadati</taxon>
        <taxon>Pseudomonadota</taxon>
        <taxon>Alphaproteobacteria</taxon>
        <taxon>Hyphomicrobiales</taxon>
        <taxon>Brucellaceae</taxon>
        <taxon>Brucella/Ochrobactrum group</taxon>
        <taxon>Brucella</taxon>
    </lineage>
</organism>
<dbReference type="Proteomes" id="UP000481643">
    <property type="component" value="Unassembled WGS sequence"/>
</dbReference>
<gene>
    <name evidence="1" type="ORF">F9L08_23665</name>
</gene>
<evidence type="ECO:0000313" key="1">
    <source>
        <dbReference type="EMBL" id="KAB2678421.1"/>
    </source>
</evidence>
<dbReference type="InterPro" id="IPR019292">
    <property type="entry name" value="McrC"/>
</dbReference>
<dbReference type="AlphaFoldDB" id="A0A6L3Y5W0"/>
<dbReference type="PANTHER" id="PTHR38733">
    <property type="entry name" value="PROTEIN MCRC"/>
    <property type="match status" value="1"/>
</dbReference>
<dbReference type="EMBL" id="WBVX01000035">
    <property type="protein sequence ID" value="KAB2678421.1"/>
    <property type="molecule type" value="Genomic_DNA"/>
</dbReference>
<dbReference type="Pfam" id="PF10117">
    <property type="entry name" value="McrBC"/>
    <property type="match status" value="1"/>
</dbReference>